<organism evidence="3 12">
    <name type="scientific">Phytophthora fragariae</name>
    <dbReference type="NCBI Taxonomy" id="53985"/>
    <lineage>
        <taxon>Eukaryota</taxon>
        <taxon>Sar</taxon>
        <taxon>Stramenopiles</taxon>
        <taxon>Oomycota</taxon>
        <taxon>Peronosporomycetes</taxon>
        <taxon>Peronosporales</taxon>
        <taxon>Peronosporaceae</taxon>
        <taxon>Phytophthora</taxon>
    </lineage>
</organism>
<gene>
    <name evidence="6" type="ORF">PF001_g2975</name>
    <name evidence="5" type="ORF">PF002_g3884</name>
    <name evidence="4" type="ORF">PF006_g2785</name>
    <name evidence="7" type="ORF">PF008_g3083</name>
    <name evidence="2" type="ORF">PF009_g3702</name>
    <name evidence="3" type="ORF">PF011_g2727</name>
</gene>
<evidence type="ECO:0000313" key="13">
    <source>
        <dbReference type="Proteomes" id="UP000486351"/>
    </source>
</evidence>
<dbReference type="Proteomes" id="UP000440732">
    <property type="component" value="Unassembled WGS sequence"/>
</dbReference>
<name>A0A6A3M3C4_9STRA</name>
<evidence type="ECO:0000313" key="2">
    <source>
        <dbReference type="EMBL" id="KAE8946695.1"/>
    </source>
</evidence>
<proteinExistence type="predicted"/>
<dbReference type="EMBL" id="QXGE01000089">
    <property type="protein sequence ID" value="KAE9325383.1"/>
    <property type="molecule type" value="Genomic_DNA"/>
</dbReference>
<accession>A0A6A3M3C4</accession>
<dbReference type="Proteomes" id="UP000486351">
    <property type="component" value="Unassembled WGS sequence"/>
</dbReference>
<dbReference type="Proteomes" id="UP000460718">
    <property type="component" value="Unassembled WGS sequence"/>
</dbReference>
<dbReference type="AlphaFoldDB" id="A0A6A3M3C4"/>
<dbReference type="EMBL" id="QXGF01000107">
    <property type="protein sequence ID" value="KAE8946695.1"/>
    <property type="molecule type" value="Genomic_DNA"/>
</dbReference>
<dbReference type="EMBL" id="QXFY01000090">
    <property type="protein sequence ID" value="KAE9357637.1"/>
    <property type="molecule type" value="Genomic_DNA"/>
</dbReference>
<dbReference type="EMBL" id="QXGD01000114">
    <property type="protein sequence ID" value="KAE9252321.1"/>
    <property type="molecule type" value="Genomic_DNA"/>
</dbReference>
<evidence type="ECO:0000313" key="11">
    <source>
        <dbReference type="Proteomes" id="UP000440732"/>
    </source>
</evidence>
<evidence type="ECO:0000313" key="9">
    <source>
        <dbReference type="Proteomes" id="UP000437068"/>
    </source>
</evidence>
<evidence type="ECO:0000313" key="7">
    <source>
        <dbReference type="EMBL" id="KAE9357637.1"/>
    </source>
</evidence>
<dbReference type="Proteomes" id="UP000429523">
    <property type="component" value="Unassembled WGS sequence"/>
</dbReference>
<feature type="compositionally biased region" description="Polar residues" evidence="1">
    <location>
        <begin position="17"/>
        <end position="26"/>
    </location>
</feature>
<dbReference type="Proteomes" id="UP000437068">
    <property type="component" value="Unassembled WGS sequence"/>
</dbReference>
<sequence length="80" mass="8786">MPLVSPSKLLAVPGPPTSSVRNSFQGPESTWRSYHTVTKSARESHSVQRGWEAICSGQYHTTGQYPRHFEIGLGSSFPVV</sequence>
<evidence type="ECO:0000313" key="3">
    <source>
        <dbReference type="EMBL" id="KAE9026116.1"/>
    </source>
</evidence>
<dbReference type="Proteomes" id="UP000440367">
    <property type="component" value="Unassembled WGS sequence"/>
</dbReference>
<evidence type="ECO:0000313" key="4">
    <source>
        <dbReference type="EMBL" id="KAE9153063.1"/>
    </source>
</evidence>
<comment type="caution">
    <text evidence="3">The sequence shown here is derived from an EMBL/GenBank/DDBJ whole genome shotgun (WGS) entry which is preliminary data.</text>
</comment>
<evidence type="ECO:0000313" key="12">
    <source>
        <dbReference type="Proteomes" id="UP000460718"/>
    </source>
</evidence>
<evidence type="ECO:0000313" key="10">
    <source>
        <dbReference type="Proteomes" id="UP000440367"/>
    </source>
</evidence>
<evidence type="ECO:0000313" key="5">
    <source>
        <dbReference type="EMBL" id="KAE9252321.1"/>
    </source>
</evidence>
<dbReference type="EMBL" id="QXFW01000083">
    <property type="protein sequence ID" value="KAE9026116.1"/>
    <property type="molecule type" value="Genomic_DNA"/>
</dbReference>
<feature type="region of interest" description="Disordered" evidence="1">
    <location>
        <begin position="1"/>
        <end position="26"/>
    </location>
</feature>
<evidence type="ECO:0000313" key="6">
    <source>
        <dbReference type="EMBL" id="KAE9325383.1"/>
    </source>
</evidence>
<reference evidence="12 13" key="1">
    <citation type="submission" date="2018-09" db="EMBL/GenBank/DDBJ databases">
        <title>Genomic investigation of the strawberry pathogen Phytophthora fragariae indicates pathogenicity is determined by transcriptional variation in three key races.</title>
        <authorList>
            <person name="Adams T.M."/>
            <person name="Armitage A.D."/>
            <person name="Sobczyk M.K."/>
            <person name="Bates H.J."/>
            <person name="Dunwell J.M."/>
            <person name="Nellist C.F."/>
            <person name="Harrison R.J."/>
        </authorList>
    </citation>
    <scope>NUCLEOTIDE SEQUENCE [LARGE SCALE GENOMIC DNA]</scope>
    <source>
        <strain evidence="6 9">A4</strain>
        <strain evidence="5 10">BC-1</strain>
        <strain evidence="4 11">NOV-5</strain>
        <strain evidence="7 13">NOV-77</strain>
        <strain evidence="2 8">NOV-9</strain>
        <strain evidence="3 12">SCRP245</strain>
    </source>
</reference>
<protein>
    <submittedName>
        <fullName evidence="3">Uncharacterized protein</fullName>
    </submittedName>
</protein>
<dbReference type="EMBL" id="QXGA01000082">
    <property type="protein sequence ID" value="KAE9153063.1"/>
    <property type="molecule type" value="Genomic_DNA"/>
</dbReference>
<evidence type="ECO:0000256" key="1">
    <source>
        <dbReference type="SAM" id="MobiDB-lite"/>
    </source>
</evidence>
<evidence type="ECO:0000313" key="8">
    <source>
        <dbReference type="Proteomes" id="UP000429523"/>
    </source>
</evidence>